<dbReference type="Proteomes" id="UP000268162">
    <property type="component" value="Unassembled WGS sequence"/>
</dbReference>
<proteinExistence type="predicted"/>
<evidence type="ECO:0000256" key="1">
    <source>
        <dbReference type="SAM" id="MobiDB-lite"/>
    </source>
</evidence>
<gene>
    <name evidence="2" type="ORF">BJ085DRAFT_37843</name>
</gene>
<dbReference type="EMBL" id="ML002334">
    <property type="protein sequence ID" value="RKP38742.1"/>
    <property type="molecule type" value="Genomic_DNA"/>
</dbReference>
<evidence type="ECO:0000313" key="2">
    <source>
        <dbReference type="EMBL" id="RKP38742.1"/>
    </source>
</evidence>
<accession>A0A4Q0A0F5</accession>
<feature type="compositionally biased region" description="Polar residues" evidence="1">
    <location>
        <begin position="132"/>
        <end position="142"/>
    </location>
</feature>
<evidence type="ECO:0000313" key="3">
    <source>
        <dbReference type="Proteomes" id="UP000268162"/>
    </source>
</evidence>
<organism evidence="2 3">
    <name type="scientific">Dimargaris cristalligena</name>
    <dbReference type="NCBI Taxonomy" id="215637"/>
    <lineage>
        <taxon>Eukaryota</taxon>
        <taxon>Fungi</taxon>
        <taxon>Fungi incertae sedis</taxon>
        <taxon>Zoopagomycota</taxon>
        <taxon>Kickxellomycotina</taxon>
        <taxon>Dimargaritomycetes</taxon>
        <taxon>Dimargaritales</taxon>
        <taxon>Dimargaritaceae</taxon>
        <taxon>Dimargaris</taxon>
    </lineage>
</organism>
<sequence length="142" mass="15433">MDPPLSETIDQIGQLSTDGLDKLIHQLEVTMGDRAVTELLQIEDSLDANYLGNQLVSEIYIPHSEGGIDDTTNADSGRGYVTSDPTLAENLSGMGRNPAVASELASRDSFVPRPIHSAIDLDSGGHRRKQPDITQQKETVYQ</sequence>
<name>A0A4Q0A0F5_9FUNG</name>
<keyword evidence="3" id="KW-1185">Reference proteome</keyword>
<protein>
    <submittedName>
        <fullName evidence="2">Uncharacterized protein</fullName>
    </submittedName>
</protein>
<reference evidence="3" key="1">
    <citation type="journal article" date="2018" name="Nat. Microbiol.">
        <title>Leveraging single-cell genomics to expand the fungal tree of life.</title>
        <authorList>
            <person name="Ahrendt S.R."/>
            <person name="Quandt C.A."/>
            <person name="Ciobanu D."/>
            <person name="Clum A."/>
            <person name="Salamov A."/>
            <person name="Andreopoulos B."/>
            <person name="Cheng J.F."/>
            <person name="Woyke T."/>
            <person name="Pelin A."/>
            <person name="Henrissat B."/>
            <person name="Reynolds N.K."/>
            <person name="Benny G.L."/>
            <person name="Smith M.E."/>
            <person name="James T.Y."/>
            <person name="Grigoriev I.V."/>
        </authorList>
    </citation>
    <scope>NUCLEOTIDE SEQUENCE [LARGE SCALE GENOMIC DNA]</scope>
    <source>
        <strain evidence="3">RSA 468</strain>
    </source>
</reference>
<dbReference type="AlphaFoldDB" id="A0A4Q0A0F5"/>
<feature type="region of interest" description="Disordered" evidence="1">
    <location>
        <begin position="115"/>
        <end position="142"/>
    </location>
</feature>